<evidence type="ECO:0000313" key="2">
    <source>
        <dbReference type="EMBL" id="PTQ45107.1"/>
    </source>
</evidence>
<evidence type="ECO:0000256" key="1">
    <source>
        <dbReference type="SAM" id="MobiDB-lite"/>
    </source>
</evidence>
<accession>A0A2R6XG76</accession>
<feature type="region of interest" description="Disordered" evidence="1">
    <location>
        <begin position="294"/>
        <end position="332"/>
    </location>
</feature>
<feature type="region of interest" description="Disordered" evidence="1">
    <location>
        <begin position="1"/>
        <end position="49"/>
    </location>
</feature>
<gene>
    <name evidence="2" type="ORF">MARPO_0016s0152</name>
</gene>
<feature type="compositionally biased region" description="Low complexity" evidence="1">
    <location>
        <begin position="62"/>
        <end position="73"/>
    </location>
</feature>
<reference evidence="3" key="1">
    <citation type="journal article" date="2017" name="Cell">
        <title>Insights into land plant evolution garnered from the Marchantia polymorpha genome.</title>
        <authorList>
            <person name="Bowman J.L."/>
            <person name="Kohchi T."/>
            <person name="Yamato K.T."/>
            <person name="Jenkins J."/>
            <person name="Shu S."/>
            <person name="Ishizaki K."/>
            <person name="Yamaoka S."/>
            <person name="Nishihama R."/>
            <person name="Nakamura Y."/>
            <person name="Berger F."/>
            <person name="Adam C."/>
            <person name="Aki S.S."/>
            <person name="Althoff F."/>
            <person name="Araki T."/>
            <person name="Arteaga-Vazquez M.A."/>
            <person name="Balasubrmanian S."/>
            <person name="Barry K."/>
            <person name="Bauer D."/>
            <person name="Boehm C.R."/>
            <person name="Briginshaw L."/>
            <person name="Caballero-Perez J."/>
            <person name="Catarino B."/>
            <person name="Chen F."/>
            <person name="Chiyoda S."/>
            <person name="Chovatia M."/>
            <person name="Davies K.M."/>
            <person name="Delmans M."/>
            <person name="Demura T."/>
            <person name="Dierschke T."/>
            <person name="Dolan L."/>
            <person name="Dorantes-Acosta A.E."/>
            <person name="Eklund D.M."/>
            <person name="Florent S.N."/>
            <person name="Flores-Sandoval E."/>
            <person name="Fujiyama A."/>
            <person name="Fukuzawa H."/>
            <person name="Galik B."/>
            <person name="Grimanelli D."/>
            <person name="Grimwood J."/>
            <person name="Grossniklaus U."/>
            <person name="Hamada T."/>
            <person name="Haseloff J."/>
            <person name="Hetherington A.J."/>
            <person name="Higo A."/>
            <person name="Hirakawa Y."/>
            <person name="Hundley H.N."/>
            <person name="Ikeda Y."/>
            <person name="Inoue K."/>
            <person name="Inoue S.I."/>
            <person name="Ishida S."/>
            <person name="Jia Q."/>
            <person name="Kakita M."/>
            <person name="Kanazawa T."/>
            <person name="Kawai Y."/>
            <person name="Kawashima T."/>
            <person name="Kennedy M."/>
            <person name="Kinose K."/>
            <person name="Kinoshita T."/>
            <person name="Kohara Y."/>
            <person name="Koide E."/>
            <person name="Komatsu K."/>
            <person name="Kopischke S."/>
            <person name="Kubo M."/>
            <person name="Kyozuka J."/>
            <person name="Lagercrantz U."/>
            <person name="Lin S.S."/>
            <person name="Lindquist E."/>
            <person name="Lipzen A.M."/>
            <person name="Lu C.W."/>
            <person name="De Luna E."/>
            <person name="Martienssen R.A."/>
            <person name="Minamino N."/>
            <person name="Mizutani M."/>
            <person name="Mizutani M."/>
            <person name="Mochizuki N."/>
            <person name="Monte I."/>
            <person name="Mosher R."/>
            <person name="Nagasaki H."/>
            <person name="Nakagami H."/>
            <person name="Naramoto S."/>
            <person name="Nishitani K."/>
            <person name="Ohtani M."/>
            <person name="Okamoto T."/>
            <person name="Okumura M."/>
            <person name="Phillips J."/>
            <person name="Pollak B."/>
            <person name="Reinders A."/>
            <person name="Rovekamp M."/>
            <person name="Sano R."/>
            <person name="Sawa S."/>
            <person name="Schmid M.W."/>
            <person name="Shirakawa M."/>
            <person name="Solano R."/>
            <person name="Spunde A."/>
            <person name="Suetsugu N."/>
            <person name="Sugano S."/>
            <person name="Sugiyama A."/>
            <person name="Sun R."/>
            <person name="Suzuki Y."/>
            <person name="Takenaka M."/>
            <person name="Takezawa D."/>
            <person name="Tomogane H."/>
            <person name="Tsuzuki M."/>
            <person name="Ueda T."/>
            <person name="Umeda M."/>
            <person name="Ward J.M."/>
            <person name="Watanabe Y."/>
            <person name="Yazaki K."/>
            <person name="Yokoyama R."/>
            <person name="Yoshitake Y."/>
            <person name="Yotsui I."/>
            <person name="Zachgo S."/>
            <person name="Schmutz J."/>
        </authorList>
    </citation>
    <scope>NUCLEOTIDE SEQUENCE [LARGE SCALE GENOMIC DNA]</scope>
    <source>
        <strain evidence="3">Tak-1</strain>
    </source>
</reference>
<feature type="region of interest" description="Disordered" evidence="1">
    <location>
        <begin position="235"/>
        <end position="257"/>
    </location>
</feature>
<proteinExistence type="predicted"/>
<evidence type="ECO:0000313" key="3">
    <source>
        <dbReference type="Proteomes" id="UP000244005"/>
    </source>
</evidence>
<dbReference type="EMBL" id="KZ772688">
    <property type="protein sequence ID" value="PTQ45107.1"/>
    <property type="molecule type" value="Genomic_DNA"/>
</dbReference>
<name>A0A2R6XG76_MARPO</name>
<dbReference type="AlphaFoldDB" id="A0A2R6XG76"/>
<keyword evidence="3" id="KW-1185">Reference proteome</keyword>
<feature type="compositionally biased region" description="Basic and acidic residues" evidence="1">
    <location>
        <begin position="1"/>
        <end position="13"/>
    </location>
</feature>
<feature type="region of interest" description="Disordered" evidence="1">
    <location>
        <begin position="62"/>
        <end position="91"/>
    </location>
</feature>
<feature type="compositionally biased region" description="Basic and acidic residues" evidence="1">
    <location>
        <begin position="31"/>
        <end position="41"/>
    </location>
</feature>
<feature type="compositionally biased region" description="Basic residues" evidence="1">
    <location>
        <begin position="307"/>
        <end position="332"/>
    </location>
</feature>
<dbReference type="Proteomes" id="UP000244005">
    <property type="component" value="Unassembled WGS sequence"/>
</dbReference>
<sequence>MRERGEPWTEIGRKKAPPPLPPASPAAATPPREKKEKRQPSKQDAPLAASLYVRATRAAAAAAAEAAAAQSGAPEERSTENQTSRDSLPTPAACLPAPLPLCPLPVPDHPILTSLLFSPRLALRLRLDRQTAQPGPAQLRLRLLQRFRYLPVPTTSTQRGARPHHHSTSLRFASLRFGTTNVAHRKLSLVSIDEGKRGTVDRNWKVKALVRLSRYVGERARLNAVRRGNAGGMIRERGWTNSTGQREQAAVGSGRNKNALRRCAQLNTESSGVGVAPKSKSSVPHSTQMREDWMMLNAGKRPPPLSHQHHQQQRHHRARKKRKGSRASKTRL</sequence>
<organism evidence="2 3">
    <name type="scientific">Marchantia polymorpha</name>
    <name type="common">Common liverwort</name>
    <name type="synonym">Marchantia aquatica</name>
    <dbReference type="NCBI Taxonomy" id="3197"/>
    <lineage>
        <taxon>Eukaryota</taxon>
        <taxon>Viridiplantae</taxon>
        <taxon>Streptophyta</taxon>
        <taxon>Embryophyta</taxon>
        <taxon>Marchantiophyta</taxon>
        <taxon>Marchantiopsida</taxon>
        <taxon>Marchantiidae</taxon>
        <taxon>Marchantiales</taxon>
        <taxon>Marchantiaceae</taxon>
        <taxon>Marchantia</taxon>
    </lineage>
</organism>
<protein>
    <submittedName>
        <fullName evidence="2">Uncharacterized protein</fullName>
    </submittedName>
</protein>